<reference evidence="2 3" key="1">
    <citation type="submission" date="2024-01" db="EMBL/GenBank/DDBJ databases">
        <title>A telomere-to-telomere, gap-free genome of sweet tea (Lithocarpus litseifolius).</title>
        <authorList>
            <person name="Zhou J."/>
        </authorList>
    </citation>
    <scope>NUCLEOTIDE SEQUENCE [LARGE SCALE GENOMIC DNA]</scope>
    <source>
        <strain evidence="2">Zhou-2022a</strain>
        <tissue evidence="2">Leaf</tissue>
    </source>
</reference>
<feature type="transmembrane region" description="Helical" evidence="1">
    <location>
        <begin position="26"/>
        <end position="45"/>
    </location>
</feature>
<feature type="transmembrane region" description="Helical" evidence="1">
    <location>
        <begin position="90"/>
        <end position="107"/>
    </location>
</feature>
<keyword evidence="1" id="KW-1133">Transmembrane helix</keyword>
<protein>
    <submittedName>
        <fullName evidence="2">Uncharacterized protein</fullName>
    </submittedName>
</protein>
<dbReference type="EMBL" id="JAZDWU010000006">
    <property type="protein sequence ID" value="KAK9999544.1"/>
    <property type="molecule type" value="Genomic_DNA"/>
</dbReference>
<organism evidence="2 3">
    <name type="scientific">Lithocarpus litseifolius</name>
    <dbReference type="NCBI Taxonomy" id="425828"/>
    <lineage>
        <taxon>Eukaryota</taxon>
        <taxon>Viridiplantae</taxon>
        <taxon>Streptophyta</taxon>
        <taxon>Embryophyta</taxon>
        <taxon>Tracheophyta</taxon>
        <taxon>Spermatophyta</taxon>
        <taxon>Magnoliopsida</taxon>
        <taxon>eudicotyledons</taxon>
        <taxon>Gunneridae</taxon>
        <taxon>Pentapetalae</taxon>
        <taxon>rosids</taxon>
        <taxon>fabids</taxon>
        <taxon>Fagales</taxon>
        <taxon>Fagaceae</taxon>
        <taxon>Lithocarpus</taxon>
    </lineage>
</organism>
<dbReference type="PANTHER" id="PTHR48435:SF1">
    <property type="entry name" value="POLYPROTEIN"/>
    <property type="match status" value="1"/>
</dbReference>
<accession>A0AAW2CS34</accession>
<evidence type="ECO:0000313" key="2">
    <source>
        <dbReference type="EMBL" id="KAK9999544.1"/>
    </source>
</evidence>
<comment type="caution">
    <text evidence="2">The sequence shown here is derived from an EMBL/GenBank/DDBJ whole genome shotgun (WGS) entry which is preliminary data.</text>
</comment>
<keyword evidence="3" id="KW-1185">Reference proteome</keyword>
<dbReference type="Proteomes" id="UP001459277">
    <property type="component" value="Unassembled WGS sequence"/>
</dbReference>
<name>A0AAW2CS34_9ROSI</name>
<evidence type="ECO:0000256" key="1">
    <source>
        <dbReference type="SAM" id="Phobius"/>
    </source>
</evidence>
<dbReference type="InterPro" id="IPR053098">
    <property type="entry name" value="Petuviruses_polyprotein"/>
</dbReference>
<gene>
    <name evidence="2" type="ORF">SO802_019147</name>
</gene>
<evidence type="ECO:0000313" key="3">
    <source>
        <dbReference type="Proteomes" id="UP001459277"/>
    </source>
</evidence>
<proteinExistence type="predicted"/>
<keyword evidence="1" id="KW-0472">Membrane</keyword>
<sequence length="180" mass="20725">MKGKLNSNIKVEGSGEMKRFLEYQNAVIGTVQTTLNAGTVFVTLFPNFNMSLRDPHLCDALKVQVQITRASKMVLQLRHFKKMESLAMKASHLLVTYSGMFAIVLIAKKKKLLKKTTQKERKNLLSRCSKKDMKQEIPKLTSLEHPLENLIIMFSILEPENKKSLLFHVRRTKFKILNLH</sequence>
<dbReference type="AlphaFoldDB" id="A0AAW2CS34"/>
<keyword evidence="1" id="KW-0812">Transmembrane</keyword>
<dbReference type="PANTHER" id="PTHR48435">
    <property type="entry name" value="POLYPROTEIN"/>
    <property type="match status" value="1"/>
</dbReference>